<protein>
    <recommendedName>
        <fullName evidence="3">Mitochondrial genome maintenance protein MGM101</fullName>
    </recommendedName>
</protein>
<organism evidence="11 12">
    <name type="scientific">Naganishia liquefaciens</name>
    <dbReference type="NCBI Taxonomy" id="104408"/>
    <lineage>
        <taxon>Eukaryota</taxon>
        <taxon>Fungi</taxon>
        <taxon>Dikarya</taxon>
        <taxon>Basidiomycota</taxon>
        <taxon>Agaricomycotina</taxon>
        <taxon>Tremellomycetes</taxon>
        <taxon>Filobasidiales</taxon>
        <taxon>Filobasidiaceae</taxon>
        <taxon>Naganishia</taxon>
    </lineage>
</organism>
<keyword evidence="5" id="KW-0809">Transit peptide</keyword>
<dbReference type="GO" id="GO:0036297">
    <property type="term" value="P:interstrand cross-link repair"/>
    <property type="evidence" value="ECO:0007669"/>
    <property type="project" value="TreeGrafter"/>
</dbReference>
<gene>
    <name evidence="11" type="ORF">NliqN6_1961</name>
</gene>
<keyword evidence="6" id="KW-0238">DNA-binding</keyword>
<evidence type="ECO:0000256" key="7">
    <source>
        <dbReference type="ARBA" id="ARBA00023128"/>
    </source>
</evidence>
<dbReference type="GO" id="GO:0000725">
    <property type="term" value="P:recombinational repair"/>
    <property type="evidence" value="ECO:0007669"/>
    <property type="project" value="TreeGrafter"/>
</dbReference>
<dbReference type="AlphaFoldDB" id="A0A8H3TRB8"/>
<name>A0A8H3TRB8_9TREE</name>
<evidence type="ECO:0000313" key="12">
    <source>
        <dbReference type="Proteomes" id="UP000620104"/>
    </source>
</evidence>
<dbReference type="PANTHER" id="PTHR31404">
    <property type="entry name" value="MITOCHONDRIAL GENOME MAINTENANCE PROTEIN MGM101"/>
    <property type="match status" value="1"/>
</dbReference>
<dbReference type="OrthoDB" id="17164at2759"/>
<dbReference type="GO" id="GO:0003697">
    <property type="term" value="F:single-stranded DNA binding"/>
    <property type="evidence" value="ECO:0007669"/>
    <property type="project" value="InterPro"/>
</dbReference>
<dbReference type="GO" id="GO:0000262">
    <property type="term" value="C:mitochondrial chromosome"/>
    <property type="evidence" value="ECO:0007669"/>
    <property type="project" value="InterPro"/>
</dbReference>
<evidence type="ECO:0000256" key="10">
    <source>
        <dbReference type="SAM" id="MobiDB-lite"/>
    </source>
</evidence>
<feature type="compositionally biased region" description="Polar residues" evidence="10">
    <location>
        <begin position="39"/>
        <end position="51"/>
    </location>
</feature>
<keyword evidence="4" id="KW-0227">DNA damage</keyword>
<evidence type="ECO:0000256" key="3">
    <source>
        <dbReference type="ARBA" id="ARBA00013628"/>
    </source>
</evidence>
<evidence type="ECO:0000256" key="5">
    <source>
        <dbReference type="ARBA" id="ARBA00022946"/>
    </source>
</evidence>
<feature type="compositionally biased region" description="Low complexity" evidence="10">
    <location>
        <begin position="78"/>
        <end position="92"/>
    </location>
</feature>
<evidence type="ECO:0000256" key="6">
    <source>
        <dbReference type="ARBA" id="ARBA00023125"/>
    </source>
</evidence>
<sequence>MQRSSRLWSAALPRVLASPSNPFKTGKAATDTLRQITSISNLGQPRTVATSDTRRISAKSDIAKNPPVKTAPADKSKTPYSNYTYTSTSTDSRTPKRASSAEKNITAPPASSSTEPVLDPTFPVPQSSAALPDYAALAPPLSELPSSAMPPHSIHLVEAPGFGDSAESLHAQKDWSTSFHGLSSKPFDKEVAQILMRPLEIKDIEIKPDGLLYLPEIKYRRTLNEAFGPGGWGMAPRGETTIGQRIISREWGLVCLGRLVSVARGEQEYFSVDGIPTAIEASKSNAVLRCCKDLGIASELWDPTFIRDFKKKYCTEVMVEHVTQKKKRKLWRKKEDRFDYPYREL</sequence>
<keyword evidence="8" id="KW-0234">DNA repair</keyword>
<feature type="region of interest" description="Disordered" evidence="10">
    <location>
        <begin position="39"/>
        <end position="124"/>
    </location>
</feature>
<keyword evidence="12" id="KW-1185">Reference proteome</keyword>
<dbReference type="Pfam" id="PF06420">
    <property type="entry name" value="Mgm101p"/>
    <property type="match status" value="1"/>
</dbReference>
<evidence type="ECO:0000256" key="8">
    <source>
        <dbReference type="ARBA" id="ARBA00023204"/>
    </source>
</evidence>
<comment type="similarity">
    <text evidence="2">Belongs to the MGM101 family.</text>
</comment>
<comment type="caution">
    <text evidence="11">The sequence shown here is derived from an EMBL/GenBank/DDBJ whole genome shotgun (WGS) entry which is preliminary data.</text>
</comment>
<evidence type="ECO:0000256" key="1">
    <source>
        <dbReference type="ARBA" id="ARBA00004436"/>
    </source>
</evidence>
<keyword evidence="9" id="KW-1135">Mitochondrion nucleoid</keyword>
<proteinExistence type="inferred from homology"/>
<dbReference type="InterPro" id="IPR009446">
    <property type="entry name" value="Mgm101"/>
</dbReference>
<comment type="subcellular location">
    <subcellularLocation>
        <location evidence="1">Mitochondrion matrix</location>
        <location evidence="1">Mitochondrion nucleoid</location>
    </subcellularLocation>
</comment>
<dbReference type="PANTHER" id="PTHR31404:SF0">
    <property type="entry name" value="MITOCHONDRIAL GENOME MAINTENANCE PROTEIN MGM101"/>
    <property type="match status" value="1"/>
</dbReference>
<evidence type="ECO:0000256" key="9">
    <source>
        <dbReference type="ARBA" id="ARBA00023271"/>
    </source>
</evidence>
<evidence type="ECO:0000256" key="4">
    <source>
        <dbReference type="ARBA" id="ARBA00022763"/>
    </source>
</evidence>
<evidence type="ECO:0000313" key="11">
    <source>
        <dbReference type="EMBL" id="GHJ85559.1"/>
    </source>
</evidence>
<keyword evidence="7" id="KW-0496">Mitochondrion</keyword>
<dbReference type="Proteomes" id="UP000620104">
    <property type="component" value="Unassembled WGS sequence"/>
</dbReference>
<evidence type="ECO:0000256" key="2">
    <source>
        <dbReference type="ARBA" id="ARBA00007053"/>
    </source>
</evidence>
<accession>A0A8H3TRB8</accession>
<dbReference type="EMBL" id="BLZA01000011">
    <property type="protein sequence ID" value="GHJ85559.1"/>
    <property type="molecule type" value="Genomic_DNA"/>
</dbReference>
<reference evidence="11" key="1">
    <citation type="submission" date="2020-07" db="EMBL/GenBank/DDBJ databases">
        <title>Draft Genome Sequence of a Deep-Sea Yeast, Naganishia (Cryptococcus) liquefaciens strain N6.</title>
        <authorList>
            <person name="Han Y.W."/>
            <person name="Kajitani R."/>
            <person name="Morimoto H."/>
            <person name="Parhat M."/>
            <person name="Tsubouchi H."/>
            <person name="Bakenova O."/>
            <person name="Ogata M."/>
            <person name="Argunhan B."/>
            <person name="Aoki R."/>
            <person name="Kajiwara S."/>
            <person name="Itoh T."/>
            <person name="Iwasaki H."/>
        </authorList>
    </citation>
    <scope>NUCLEOTIDE SEQUENCE</scope>
    <source>
        <strain evidence="11">N6</strain>
    </source>
</reference>